<dbReference type="GO" id="GO:0030672">
    <property type="term" value="C:synaptic vesicle membrane"/>
    <property type="evidence" value="ECO:0007669"/>
    <property type="project" value="TreeGrafter"/>
</dbReference>
<sequence length="1896" mass="213829">MMFARSRLKKQENEISLLHRKPVVKLQGRRQFRKQKLHLFLRDKMKRLLQGPVDDNSNHAHRCQLSPVEIESDMFVCGIKRSSPSTEFSMAGGDFHQDGGHDSKGVSEVCVGEVELNWGGYVKIPCSVQQNKKDLQGSSSDGITRSSSEVKGRVSEGQDLSSLSITMSWRDAAERQGCFPQEKTIAYKSRRRQSRDRSADVVDYIVKELQGISRIQTEIAELRQHLTLIKGSVDEVSSCVDTVLSEIEGLQGGSSGKTQGMHAREPRREVQKEEPVLYFYGIPEKDGENTVELICSLLSEYHCFNGIQCSKYIKDAYRSDIGTGKPLMPRPAVVKLVSCEQRDFILQKSVLLQNSGVRVAASEEQKRQNGQRGQKTDSVSSQSGFKKNNQNSINPDGAQRTDEIEHLQTDSCQVKYKSTSRKAQCTGERLDSVPKSDLTKKDTLIPESGKEAETISCSEQLSDDRDISQALAEPPEAINSPKSGDGSHCCSSDSSGHASQMCASSNGSEQRLDTRSVTENSSSLLEKDEGINTEEIETDYDNSCKFTSAEKGDVQREDVSSGVTTISYDHTTDEMADSSDSLKDMIQMDLNDQDPTDQVFRDVLENSQYFLDHSRDNIDLVDMKFYTNKLGKAIHHFRSALQVVFHKLETSDSEILLENDSGLQMDDDNTLMLTSSGMGGSSDYFAETPPSQSSESQANANVNSEASAQMPAGGLYGIDSMPDLRKKKPIPLVSDLSRKAGITSAMATRTSLKDEELKSHVYKKTLQALIYPISCTTPHNFEVWTATTPTYCYECEGLLWGIARQGMRCGECGVKCHEKCQDLLNADCLQRAAEKSSKHGAEDRTQNFIMAMKDRMKIRERNKPEIFDLIRDVFCESKMTHAQQMKTVKQSVLDGTSKWSAKITITVVCAQGLQAKDKTGSSDPYVTVQVGKTKKRTKTIFGNLNPVWEEKFYFECHNSSDRIKVRVWDEDDDIKSRVKQRLKRESDDFLGQTIIEVRTLSGEMDVWYNLEKRTDKSAVSGAIRLQISVEIKGEEKVAPYHVQYTCLHENLFHHLTDVQGNGVVKIPDAKGDDAWKVYFDETAQEIVDEFAMRYGIESIYQAMTHFACLSSKYMCPGVPAVMSTLLANINAYYAHTTASTNVSASDRFAASNFGKERFVKLLDQLHNSLRIDLSMYRNNFPASSRERLQDLKSTVDLLTSITFFRMKVQELQSPPRASQVVKDCVKACLNSTYEYIFNNCHELYSREYQTDPNKTQDLPAEEQGPSIRNLDFWPKLITLIVSIIEEDKNSYTPVLNQFPQELAVGKISAEVMWSLFAQDMKYAMEEHEKHRLCKSADYMNLHFKVKWLYNEYVRDLPAFKGKVPEYPAWFEQFVMQWLDENEDVSLDFLHGALERDKKDGFQQTSEHALFSCSVVDVFTQLNQSFEIIKKLECPDPVIVAHYNRRFAKTIGKVLMQYADILSKSFESYCSKEKLPCILMNNIQQLRVQLEKMFEAMGGKELDAEASDHLKELQVKLNNVLDELSAVFGNSFQTRIDECVKQMSDILCQVKGTANSAANARNTVAQDADNVLRPLMDFLDGNLTLFATVCEKTVLKRVLKELWRVVMNTMEKLIVLPPLTDHTGTQLIFSAAKELGHLSKLKDHMVREETRSLTPKQCAVLDLALDTIKQYFHAGGNGLKKTFLEKSPDLQSLRYALSLYTQTTDTLIKTFVQSQTAQGSGVDDPVGEVSIQIDLYTHPGTGEHKVTVKVVAANDLKWQTSGMFRPFVEITMIGPHQSDKKRKFTTKSKSNNWAPKYNETFHFILGNEDGPDAYELQVCVKDYCFAREDRVLGIAVMQLRDIADKGSCACWCPLGRRIHMDETGLTILRILSQRTNDEVAKEFVKLKSESRSTEEGT</sequence>
<evidence type="ECO:0000259" key="19">
    <source>
        <dbReference type="PROSITE" id="PS51259"/>
    </source>
</evidence>
<dbReference type="InterPro" id="IPR037302">
    <property type="entry name" value="Unc-13_C2B"/>
</dbReference>
<evidence type="ECO:0000256" key="10">
    <source>
        <dbReference type="ARBA" id="ARBA00022837"/>
    </source>
</evidence>
<feature type="region of interest" description="Disordered" evidence="15">
    <location>
        <begin position="679"/>
        <end position="703"/>
    </location>
</feature>
<feature type="compositionally biased region" description="Basic and acidic residues" evidence="15">
    <location>
        <begin position="428"/>
        <end position="453"/>
    </location>
</feature>
<dbReference type="Pfam" id="PF00130">
    <property type="entry name" value="C1_1"/>
    <property type="match status" value="1"/>
</dbReference>
<keyword evidence="8" id="KW-0863">Zinc-finger</keyword>
<dbReference type="GO" id="GO:0099525">
    <property type="term" value="P:presynaptic dense core vesicle exocytosis"/>
    <property type="evidence" value="ECO:0007669"/>
    <property type="project" value="TreeGrafter"/>
</dbReference>
<dbReference type="GO" id="GO:0035249">
    <property type="term" value="P:synaptic transmission, glutamatergic"/>
    <property type="evidence" value="ECO:0007669"/>
    <property type="project" value="TreeGrafter"/>
</dbReference>
<keyword evidence="6" id="KW-0479">Metal-binding</keyword>
<feature type="domain" description="C2" evidence="16">
    <location>
        <begin position="884"/>
        <end position="1008"/>
    </location>
</feature>
<keyword evidence="4" id="KW-0963">Cytoplasm</keyword>
<dbReference type="Gene3D" id="3.30.60.20">
    <property type="match status" value="1"/>
</dbReference>
<evidence type="ECO:0000256" key="6">
    <source>
        <dbReference type="ARBA" id="ARBA00022723"/>
    </source>
</evidence>
<feature type="region of interest" description="Disordered" evidence="15">
    <location>
        <begin position="423"/>
        <end position="462"/>
    </location>
</feature>
<dbReference type="SUPFAM" id="SSF49562">
    <property type="entry name" value="C2 domain (Calcium/lipid-binding domain, CaLB)"/>
    <property type="match status" value="2"/>
</dbReference>
<dbReference type="GO" id="GO:0017075">
    <property type="term" value="F:syntaxin-1 binding"/>
    <property type="evidence" value="ECO:0007669"/>
    <property type="project" value="TreeGrafter"/>
</dbReference>
<feature type="region of interest" description="Disordered" evidence="15">
    <location>
        <begin position="475"/>
        <end position="536"/>
    </location>
</feature>
<evidence type="ECO:0000256" key="1">
    <source>
        <dbReference type="ARBA" id="ARBA00004170"/>
    </source>
</evidence>
<feature type="compositionally biased region" description="Low complexity" evidence="15">
    <location>
        <begin position="483"/>
        <end position="497"/>
    </location>
</feature>
<evidence type="ECO:0000256" key="13">
    <source>
        <dbReference type="ARBA" id="ARBA00023136"/>
    </source>
</evidence>
<dbReference type="InterPro" id="IPR014772">
    <property type="entry name" value="Munc13_dom-2"/>
</dbReference>
<keyword evidence="5" id="KW-0597">Phosphoprotein</keyword>
<feature type="domain" description="MHD1" evidence="18">
    <location>
        <begin position="1318"/>
        <end position="1461"/>
    </location>
</feature>
<dbReference type="FunFam" id="3.30.60.20:FF:000001">
    <property type="entry name" value="Protein unc-13 homolog B"/>
    <property type="match status" value="1"/>
</dbReference>
<dbReference type="Gene3D" id="1.20.58.1100">
    <property type="match status" value="1"/>
</dbReference>
<gene>
    <name evidence="20" type="primary">UNC13B</name>
</gene>
<protein>
    <submittedName>
        <fullName evidence="20">Unc-13 homolog B</fullName>
    </submittedName>
</protein>
<keyword evidence="13" id="KW-0472">Membrane</keyword>
<evidence type="ECO:0000256" key="12">
    <source>
        <dbReference type="ARBA" id="ARBA00023054"/>
    </source>
</evidence>
<evidence type="ECO:0000256" key="8">
    <source>
        <dbReference type="ARBA" id="ARBA00022771"/>
    </source>
</evidence>
<evidence type="ECO:0000313" key="20">
    <source>
        <dbReference type="Ensembl" id="ENSCUSP00005021753.1"/>
    </source>
</evidence>
<dbReference type="GO" id="GO:0019992">
    <property type="term" value="F:diacylglycerol binding"/>
    <property type="evidence" value="ECO:0007669"/>
    <property type="project" value="InterPro"/>
</dbReference>
<dbReference type="GO" id="GO:0061789">
    <property type="term" value="P:dense core granule priming"/>
    <property type="evidence" value="ECO:0007669"/>
    <property type="project" value="TreeGrafter"/>
</dbReference>
<keyword evidence="9" id="KW-0862">Zinc</keyword>
<dbReference type="PROSITE" id="PS51258">
    <property type="entry name" value="MHD1"/>
    <property type="match status" value="1"/>
</dbReference>
<reference evidence="20" key="1">
    <citation type="submission" date="2020-10" db="EMBL/GenBank/DDBJ databases">
        <title>Catharus ustulatus (Swainson's thrush) genome, bCatUst1, primary haplotype v2.</title>
        <authorList>
            <person name="Delmore K."/>
            <person name="Vafadar M."/>
            <person name="Formenti G."/>
            <person name="Chow W."/>
            <person name="Pelan S."/>
            <person name="Howe K."/>
            <person name="Rhie A."/>
            <person name="Mountcastle J."/>
            <person name="Haase B."/>
            <person name="Fedrigo O."/>
            <person name="Jarvis E.D."/>
        </authorList>
    </citation>
    <scope>NUCLEOTIDE SEQUENCE [LARGE SCALE GENOMIC DNA]</scope>
</reference>
<proteinExistence type="predicted"/>
<dbReference type="Ensembl" id="ENSCUST00005022536.1">
    <property type="protein sequence ID" value="ENSCUSP00005021753.1"/>
    <property type="gene ID" value="ENSCUSG00005008120.1"/>
</dbReference>
<name>A0A8C3V1I0_CATUS</name>
<evidence type="ECO:0000259" key="16">
    <source>
        <dbReference type="PROSITE" id="PS50004"/>
    </source>
</evidence>
<keyword evidence="12" id="KW-0175">Coiled coil</keyword>
<dbReference type="FunFam" id="1.10.357.50:FF:000001">
    <property type="entry name" value="Protein unc-13 homolog B"/>
    <property type="match status" value="1"/>
</dbReference>
<feature type="region of interest" description="Disordered" evidence="15">
    <location>
        <begin position="132"/>
        <end position="157"/>
    </location>
</feature>
<dbReference type="InterPro" id="IPR002219">
    <property type="entry name" value="PKC_DAG/PE"/>
</dbReference>
<comment type="subcellular location">
    <subcellularLocation>
        <location evidence="2">Cytoplasm</location>
    </subcellularLocation>
    <subcellularLocation>
        <location evidence="1">Membrane</location>
        <topology evidence="1">Peripheral membrane protein</topology>
    </subcellularLocation>
    <subcellularLocation>
        <location evidence="14">Synapse</location>
    </subcellularLocation>
</comment>
<dbReference type="PROSITE" id="PS50081">
    <property type="entry name" value="ZF_DAG_PE_2"/>
    <property type="match status" value="1"/>
</dbReference>
<feature type="region of interest" description="Disordered" evidence="15">
    <location>
        <begin position="358"/>
        <end position="398"/>
    </location>
</feature>
<dbReference type="PANTHER" id="PTHR10480:SF8">
    <property type="entry name" value="PROTEIN UNC-13 HOMOLOG B"/>
    <property type="match status" value="1"/>
</dbReference>
<dbReference type="GO" id="GO:0005516">
    <property type="term" value="F:calmodulin binding"/>
    <property type="evidence" value="ECO:0007669"/>
    <property type="project" value="TreeGrafter"/>
</dbReference>
<feature type="compositionally biased region" description="Low complexity" evidence="15">
    <location>
        <begin position="138"/>
        <end position="147"/>
    </location>
</feature>
<dbReference type="Gene3D" id="1.10.357.50">
    <property type="match status" value="1"/>
</dbReference>
<feature type="domain" description="MHD2" evidence="19">
    <location>
        <begin position="1568"/>
        <end position="1710"/>
    </location>
</feature>
<dbReference type="SMART" id="SM00109">
    <property type="entry name" value="C1"/>
    <property type="match status" value="1"/>
</dbReference>
<dbReference type="FunFam" id="1.20.58.1100:FF:000001">
    <property type="entry name" value="Protein unc-13 homolog B"/>
    <property type="match status" value="1"/>
</dbReference>
<dbReference type="InterPro" id="IPR035892">
    <property type="entry name" value="C2_domain_sf"/>
</dbReference>
<organism evidence="20 21">
    <name type="scientific">Catharus ustulatus</name>
    <name type="common">Russet-backed thrush</name>
    <name type="synonym">Hylocichla ustulatus</name>
    <dbReference type="NCBI Taxonomy" id="91951"/>
    <lineage>
        <taxon>Eukaryota</taxon>
        <taxon>Metazoa</taxon>
        <taxon>Chordata</taxon>
        <taxon>Craniata</taxon>
        <taxon>Vertebrata</taxon>
        <taxon>Euteleostomi</taxon>
        <taxon>Archelosauria</taxon>
        <taxon>Archosauria</taxon>
        <taxon>Dinosauria</taxon>
        <taxon>Saurischia</taxon>
        <taxon>Theropoda</taxon>
        <taxon>Coelurosauria</taxon>
        <taxon>Aves</taxon>
        <taxon>Neognathae</taxon>
        <taxon>Neoaves</taxon>
        <taxon>Telluraves</taxon>
        <taxon>Australaves</taxon>
        <taxon>Passeriformes</taxon>
        <taxon>Turdidae</taxon>
        <taxon>Catharus</taxon>
    </lineage>
</organism>
<dbReference type="SMART" id="SM01145">
    <property type="entry name" value="DUF1041"/>
    <property type="match status" value="1"/>
</dbReference>
<evidence type="ECO:0000259" key="17">
    <source>
        <dbReference type="PROSITE" id="PS50081"/>
    </source>
</evidence>
<dbReference type="GO" id="GO:0098831">
    <property type="term" value="C:presynaptic active zone cytoplasmic component"/>
    <property type="evidence" value="ECO:0007669"/>
    <property type="project" value="TreeGrafter"/>
</dbReference>
<evidence type="ECO:0000256" key="11">
    <source>
        <dbReference type="ARBA" id="ARBA00023018"/>
    </source>
</evidence>
<evidence type="ECO:0000313" key="21">
    <source>
        <dbReference type="Proteomes" id="UP000694563"/>
    </source>
</evidence>
<dbReference type="GO" id="GO:0016081">
    <property type="term" value="P:synaptic vesicle docking"/>
    <property type="evidence" value="ECO:0007669"/>
    <property type="project" value="TreeGrafter"/>
</dbReference>
<feature type="compositionally biased region" description="Polar residues" evidence="15">
    <location>
        <begin position="368"/>
        <end position="394"/>
    </location>
</feature>
<dbReference type="InterPro" id="IPR027080">
    <property type="entry name" value="Unc-13"/>
</dbReference>
<dbReference type="PRINTS" id="PR00360">
    <property type="entry name" value="C2DOMAIN"/>
</dbReference>
<dbReference type="Gene3D" id="2.60.40.150">
    <property type="entry name" value="C2 domain"/>
    <property type="match status" value="2"/>
</dbReference>
<evidence type="ECO:0000256" key="3">
    <source>
        <dbReference type="ARBA" id="ARBA00022483"/>
    </source>
</evidence>
<dbReference type="FunFam" id="2.60.40.150:FF:000014">
    <property type="entry name" value="protein unc-13 homolog B"/>
    <property type="match status" value="1"/>
</dbReference>
<dbReference type="CDD" id="cd08395">
    <property type="entry name" value="C2C_Munc13"/>
    <property type="match status" value="1"/>
</dbReference>
<keyword evidence="3" id="KW-0268">Exocytosis</keyword>
<feature type="domain" description="Phorbol-ester/DAG-type" evidence="17">
    <location>
        <begin position="778"/>
        <end position="828"/>
    </location>
</feature>
<dbReference type="InterPro" id="IPR014770">
    <property type="entry name" value="Munc13_1"/>
</dbReference>
<dbReference type="CDD" id="cd04027">
    <property type="entry name" value="C2B_Munc13"/>
    <property type="match status" value="1"/>
</dbReference>
<evidence type="ECO:0000259" key="18">
    <source>
        <dbReference type="PROSITE" id="PS51258"/>
    </source>
</evidence>
<dbReference type="CDD" id="cd20859">
    <property type="entry name" value="C1_Munc13-2-like"/>
    <property type="match status" value="1"/>
</dbReference>
<keyword evidence="7" id="KW-0677">Repeat</keyword>
<dbReference type="GO" id="GO:0016082">
    <property type="term" value="P:synaptic vesicle priming"/>
    <property type="evidence" value="ECO:0007669"/>
    <property type="project" value="TreeGrafter"/>
</dbReference>
<evidence type="ECO:0000256" key="9">
    <source>
        <dbReference type="ARBA" id="ARBA00022833"/>
    </source>
</evidence>
<dbReference type="PROSITE" id="PS51259">
    <property type="entry name" value="MHD2"/>
    <property type="match status" value="1"/>
</dbReference>
<dbReference type="Pfam" id="PF06292">
    <property type="entry name" value="MUN"/>
    <property type="match status" value="1"/>
</dbReference>
<keyword evidence="10" id="KW-0106">Calcium</keyword>
<dbReference type="GO" id="GO:0005509">
    <property type="term" value="F:calcium ion binding"/>
    <property type="evidence" value="ECO:0007669"/>
    <property type="project" value="InterPro"/>
</dbReference>
<dbReference type="PROSITE" id="PS50004">
    <property type="entry name" value="C2"/>
    <property type="match status" value="2"/>
</dbReference>
<dbReference type="PANTHER" id="PTHR10480">
    <property type="entry name" value="PROTEIN UNC-13 HOMOLOG"/>
    <property type="match status" value="1"/>
</dbReference>
<dbReference type="SMART" id="SM00239">
    <property type="entry name" value="C2"/>
    <property type="match status" value="2"/>
</dbReference>
<dbReference type="PROSITE" id="PS00479">
    <property type="entry name" value="ZF_DAG_PE_1"/>
    <property type="match status" value="1"/>
</dbReference>
<dbReference type="Proteomes" id="UP000694563">
    <property type="component" value="Chromosome Z"/>
</dbReference>
<keyword evidence="21" id="KW-1185">Reference proteome</keyword>
<reference evidence="20" key="3">
    <citation type="submission" date="2025-09" db="UniProtKB">
        <authorList>
            <consortium name="Ensembl"/>
        </authorList>
    </citation>
    <scope>IDENTIFICATION</scope>
</reference>
<dbReference type="SUPFAM" id="SSF57889">
    <property type="entry name" value="Cysteine-rich domain"/>
    <property type="match status" value="1"/>
</dbReference>
<dbReference type="InterPro" id="IPR010439">
    <property type="entry name" value="MUN_dom"/>
</dbReference>
<evidence type="ECO:0000256" key="14">
    <source>
        <dbReference type="ARBA" id="ARBA00034103"/>
    </source>
</evidence>
<dbReference type="FunFam" id="2.60.40.150:FF:000002">
    <property type="entry name" value="Protein unc-13 homolog B"/>
    <property type="match status" value="1"/>
</dbReference>
<dbReference type="InterPro" id="IPR000008">
    <property type="entry name" value="C2_dom"/>
</dbReference>
<dbReference type="GO" id="GO:0005543">
    <property type="term" value="F:phospholipid binding"/>
    <property type="evidence" value="ECO:0007669"/>
    <property type="project" value="InterPro"/>
</dbReference>
<accession>A0A8C3V1I0</accession>
<evidence type="ECO:0000256" key="5">
    <source>
        <dbReference type="ARBA" id="ARBA00022553"/>
    </source>
</evidence>
<keyword evidence="11" id="KW-0770">Synapse</keyword>
<evidence type="ECO:0000256" key="15">
    <source>
        <dbReference type="SAM" id="MobiDB-lite"/>
    </source>
</evidence>
<dbReference type="GO" id="GO:0042734">
    <property type="term" value="C:presynaptic membrane"/>
    <property type="evidence" value="ECO:0007669"/>
    <property type="project" value="TreeGrafter"/>
</dbReference>
<evidence type="ECO:0000256" key="7">
    <source>
        <dbReference type="ARBA" id="ARBA00022737"/>
    </source>
</evidence>
<dbReference type="GO" id="GO:0031594">
    <property type="term" value="C:neuromuscular junction"/>
    <property type="evidence" value="ECO:0007669"/>
    <property type="project" value="TreeGrafter"/>
</dbReference>
<dbReference type="GO" id="GO:0043195">
    <property type="term" value="C:terminal bouton"/>
    <property type="evidence" value="ECO:0007669"/>
    <property type="project" value="TreeGrafter"/>
</dbReference>
<feature type="compositionally biased region" description="Polar residues" evidence="15">
    <location>
        <begin position="689"/>
        <end position="703"/>
    </location>
</feature>
<feature type="domain" description="C2" evidence="16">
    <location>
        <begin position="1724"/>
        <end position="1851"/>
    </location>
</feature>
<dbReference type="GO" id="GO:0008270">
    <property type="term" value="F:zinc ion binding"/>
    <property type="evidence" value="ECO:0007669"/>
    <property type="project" value="UniProtKB-KW"/>
</dbReference>
<dbReference type="InterPro" id="IPR046349">
    <property type="entry name" value="C1-like_sf"/>
</dbReference>
<reference evidence="20" key="2">
    <citation type="submission" date="2025-08" db="UniProtKB">
        <authorList>
            <consortium name="Ensembl"/>
        </authorList>
    </citation>
    <scope>IDENTIFICATION</scope>
</reference>
<evidence type="ECO:0000256" key="2">
    <source>
        <dbReference type="ARBA" id="ARBA00004496"/>
    </source>
</evidence>
<dbReference type="Pfam" id="PF00168">
    <property type="entry name" value="C2"/>
    <property type="match status" value="2"/>
</dbReference>
<evidence type="ECO:0000256" key="4">
    <source>
        <dbReference type="ARBA" id="ARBA00022490"/>
    </source>
</evidence>